<reference evidence="1" key="1">
    <citation type="submission" date="2016-10" db="EMBL/GenBank/DDBJ databases">
        <title>Sequence of Gallionella enrichment culture.</title>
        <authorList>
            <person name="Poehlein A."/>
            <person name="Muehling M."/>
            <person name="Daniel R."/>
        </authorList>
    </citation>
    <scope>NUCLEOTIDE SEQUENCE</scope>
</reference>
<name>A0A1J5THY6_9ZZZZ</name>
<dbReference type="EMBL" id="MLJW01000015">
    <property type="protein sequence ID" value="OIR13308.1"/>
    <property type="molecule type" value="Genomic_DNA"/>
</dbReference>
<proteinExistence type="predicted"/>
<comment type="caution">
    <text evidence="1">The sequence shown here is derived from an EMBL/GenBank/DDBJ whole genome shotgun (WGS) entry which is preliminary data.</text>
</comment>
<accession>A0A1J5THY6</accession>
<organism evidence="1">
    <name type="scientific">mine drainage metagenome</name>
    <dbReference type="NCBI Taxonomy" id="410659"/>
    <lineage>
        <taxon>unclassified sequences</taxon>
        <taxon>metagenomes</taxon>
        <taxon>ecological metagenomes</taxon>
    </lineage>
</organism>
<protein>
    <recommendedName>
        <fullName evidence="2">Outer membrane protein beta-barrel domain-containing protein</fullName>
    </recommendedName>
</protein>
<evidence type="ECO:0008006" key="2">
    <source>
        <dbReference type="Google" id="ProtNLM"/>
    </source>
</evidence>
<sequence>MKKLIVFIIVSIPVILIAQDNKPLTRKEKKEERKEKINQLIKQEEEGALIYQKQSLWGLSLNTDGWNIINEHGKYKSITKTNLWWLELGEHKDPKQEKLSKSAYNIPGLSLGNPFVYGKENNFYYLKLGFGSQYLIGGKGNKNGVAVSAIYGGGLSLGMLKPYYIDVVDPNTGNTTEIKYNNNDSTFLNPDVITGAAGFGKGFSEIKYVPGIHLRTGLRFDYGRYNEVLSALEVGLNLEYYSEKMPIMVQNDPHHAFLNAYIKIEFGKRK</sequence>
<gene>
    <name evidence="1" type="ORF">GALL_56930</name>
</gene>
<evidence type="ECO:0000313" key="1">
    <source>
        <dbReference type="EMBL" id="OIR13308.1"/>
    </source>
</evidence>
<dbReference type="AlphaFoldDB" id="A0A1J5THY6"/>